<evidence type="ECO:0000313" key="3">
    <source>
        <dbReference type="Proteomes" id="UP001590951"/>
    </source>
</evidence>
<organism evidence="2 3">
    <name type="scientific">Lepraria finkii</name>
    <dbReference type="NCBI Taxonomy" id="1340010"/>
    <lineage>
        <taxon>Eukaryota</taxon>
        <taxon>Fungi</taxon>
        <taxon>Dikarya</taxon>
        <taxon>Ascomycota</taxon>
        <taxon>Pezizomycotina</taxon>
        <taxon>Lecanoromycetes</taxon>
        <taxon>OSLEUM clade</taxon>
        <taxon>Lecanoromycetidae</taxon>
        <taxon>Lecanorales</taxon>
        <taxon>Lecanorineae</taxon>
        <taxon>Stereocaulaceae</taxon>
        <taxon>Lepraria</taxon>
    </lineage>
</organism>
<feature type="compositionally biased region" description="Polar residues" evidence="1">
    <location>
        <begin position="352"/>
        <end position="366"/>
    </location>
</feature>
<comment type="caution">
    <text evidence="2">The sequence shown here is derived from an EMBL/GenBank/DDBJ whole genome shotgun (WGS) entry which is preliminary data.</text>
</comment>
<name>A0ABR4AQL9_9LECA</name>
<protein>
    <submittedName>
        <fullName evidence="2">Uncharacterized protein</fullName>
    </submittedName>
</protein>
<feature type="region of interest" description="Disordered" evidence="1">
    <location>
        <begin position="1"/>
        <end position="24"/>
    </location>
</feature>
<evidence type="ECO:0000256" key="1">
    <source>
        <dbReference type="SAM" id="MobiDB-lite"/>
    </source>
</evidence>
<reference evidence="2 3" key="1">
    <citation type="submission" date="2024-09" db="EMBL/GenBank/DDBJ databases">
        <title>Rethinking Asexuality: The Enigmatic Case of Functional Sexual Genes in Lepraria (Stereocaulaceae).</title>
        <authorList>
            <person name="Doellman M."/>
            <person name="Sun Y."/>
            <person name="Barcenas-Pena A."/>
            <person name="Lumbsch H.T."/>
            <person name="Grewe F."/>
        </authorList>
    </citation>
    <scope>NUCLEOTIDE SEQUENCE [LARGE SCALE GENOMIC DNA]</scope>
    <source>
        <strain evidence="2 3">Grewe 0041</strain>
    </source>
</reference>
<accession>A0ABR4AQL9</accession>
<dbReference type="Proteomes" id="UP001590951">
    <property type="component" value="Unassembled WGS sequence"/>
</dbReference>
<proteinExistence type="predicted"/>
<evidence type="ECO:0000313" key="2">
    <source>
        <dbReference type="EMBL" id="KAL2048022.1"/>
    </source>
</evidence>
<dbReference type="EMBL" id="JBHFEH010000085">
    <property type="protein sequence ID" value="KAL2048022.1"/>
    <property type="molecule type" value="Genomic_DNA"/>
</dbReference>
<sequence>MSLPVRKIRDRGMSDPKPPASPSITRTRVQTLENPLFGDAYKQHFHEVFTNDKQGPWEEIPVPDNVTSPDAMTDTLIKRAFLYAYHRVQHRKVTPRTTAFLEQYRDTAAAAMMAPSRDKKIELATLNRILHSEAFLYRQPSKEELEGQVAVKELVQFRYYADYGDYMAENCKRFRDGAIERKTEGVQNFAGSGESWTVIQKRIDVEDDMYERWCDEGRPGGAIAFPDRPTIEAIKKACTELGLNYENTRFAIRWYSRRNEVMHSKVGIYIQQCDWNALATQLWRDIRDLPNVFGDEEYRHMHKALDKIKDRYFDKLDPEKPVHNVKAMALSCARNKKDREKLARERKLAQGCNASQVSTNEKTPASATEIPEEE</sequence>
<feature type="region of interest" description="Disordered" evidence="1">
    <location>
        <begin position="343"/>
        <end position="374"/>
    </location>
</feature>
<gene>
    <name evidence="2" type="ORF">ABVK25_011118</name>
</gene>
<keyword evidence="3" id="KW-1185">Reference proteome</keyword>